<protein>
    <recommendedName>
        <fullName evidence="8">Zn(2)-C6 fungal-type domain-containing protein</fullName>
    </recommendedName>
</protein>
<reference evidence="10" key="1">
    <citation type="journal article" date="2017" name="Genome Biol.">
        <title>Comparative genomics reveals high biological diversity and specific adaptations in the industrially and medically important fungal genus Aspergillus.</title>
        <authorList>
            <person name="de Vries R.P."/>
            <person name="Riley R."/>
            <person name="Wiebenga A."/>
            <person name="Aguilar-Osorio G."/>
            <person name="Amillis S."/>
            <person name="Uchima C.A."/>
            <person name="Anderluh G."/>
            <person name="Asadollahi M."/>
            <person name="Askin M."/>
            <person name="Barry K."/>
            <person name="Battaglia E."/>
            <person name="Bayram O."/>
            <person name="Benocci T."/>
            <person name="Braus-Stromeyer S.A."/>
            <person name="Caldana C."/>
            <person name="Canovas D."/>
            <person name="Cerqueira G.C."/>
            <person name="Chen F."/>
            <person name="Chen W."/>
            <person name="Choi C."/>
            <person name="Clum A."/>
            <person name="Dos Santos R.A."/>
            <person name="Damasio A.R."/>
            <person name="Diallinas G."/>
            <person name="Emri T."/>
            <person name="Fekete E."/>
            <person name="Flipphi M."/>
            <person name="Freyberg S."/>
            <person name="Gallo A."/>
            <person name="Gournas C."/>
            <person name="Habgood R."/>
            <person name="Hainaut M."/>
            <person name="Harispe M.L."/>
            <person name="Henrissat B."/>
            <person name="Hilden K.S."/>
            <person name="Hope R."/>
            <person name="Hossain A."/>
            <person name="Karabika E."/>
            <person name="Karaffa L."/>
            <person name="Karanyi Z."/>
            <person name="Krasevec N."/>
            <person name="Kuo A."/>
            <person name="Kusch H."/>
            <person name="LaButti K."/>
            <person name="Lagendijk E.L."/>
            <person name="Lapidus A."/>
            <person name="Levasseur A."/>
            <person name="Lindquist E."/>
            <person name="Lipzen A."/>
            <person name="Logrieco A.F."/>
            <person name="MacCabe A."/>
            <person name="Maekelae M.R."/>
            <person name="Malavazi I."/>
            <person name="Melin P."/>
            <person name="Meyer V."/>
            <person name="Mielnichuk N."/>
            <person name="Miskei M."/>
            <person name="Molnar A.P."/>
            <person name="Mule G."/>
            <person name="Ngan C.Y."/>
            <person name="Orejas M."/>
            <person name="Orosz E."/>
            <person name="Ouedraogo J.P."/>
            <person name="Overkamp K.M."/>
            <person name="Park H.-S."/>
            <person name="Perrone G."/>
            <person name="Piumi F."/>
            <person name="Punt P.J."/>
            <person name="Ram A.F."/>
            <person name="Ramon A."/>
            <person name="Rauscher S."/>
            <person name="Record E."/>
            <person name="Riano-Pachon D.M."/>
            <person name="Robert V."/>
            <person name="Roehrig J."/>
            <person name="Ruller R."/>
            <person name="Salamov A."/>
            <person name="Salih N.S."/>
            <person name="Samson R.A."/>
            <person name="Sandor E."/>
            <person name="Sanguinetti M."/>
            <person name="Schuetze T."/>
            <person name="Sepcic K."/>
            <person name="Shelest E."/>
            <person name="Sherlock G."/>
            <person name="Sophianopoulou V."/>
            <person name="Squina F.M."/>
            <person name="Sun H."/>
            <person name="Susca A."/>
            <person name="Todd R.B."/>
            <person name="Tsang A."/>
            <person name="Unkles S.E."/>
            <person name="van de Wiele N."/>
            <person name="van Rossen-Uffink D."/>
            <person name="Oliveira J.V."/>
            <person name="Vesth T.C."/>
            <person name="Visser J."/>
            <person name="Yu J.-H."/>
            <person name="Zhou M."/>
            <person name="Andersen M.R."/>
            <person name="Archer D.B."/>
            <person name="Baker S.E."/>
            <person name="Benoit I."/>
            <person name="Brakhage A.A."/>
            <person name="Braus G.H."/>
            <person name="Fischer R."/>
            <person name="Frisvad J.C."/>
            <person name="Goldman G.H."/>
            <person name="Houbraken J."/>
            <person name="Oakley B."/>
            <person name="Pocsi I."/>
            <person name="Scazzocchio C."/>
            <person name="Seiboth B."/>
            <person name="vanKuyk P.A."/>
            <person name="Wortman J."/>
            <person name="Dyer P.S."/>
            <person name="Grigoriev I.V."/>
        </authorList>
    </citation>
    <scope>NUCLEOTIDE SEQUENCE [LARGE SCALE GENOMIC DNA]</scope>
    <source>
        <strain evidence="10">ATCC 16872 / CBS 172.66 / WB 5094</strain>
    </source>
</reference>
<sequence length="539" mass="60789">MPGTEVTLPTRRRTYTRSRTGCRTCRARRIRCDELPGACKNCTSTGRKCDYDLHRLPWGRQTTLPGVISLQRHGWILTSDEQRCFSYFQHRTVSSVADLFDSPLWESHILQLSCTEPAVCHAVNMLSAIQQAAEINRMRLTGAQSDDDHLKFALEQSVRASALLRRRQGSNDPQLIHTVLICCLLFVIGEHMRGNFDITIVHVKHGVQIMREAQARGQRIDPALVDYFHHLDMEADLYWQTVQQDDTKREEPDWVTKDYPIVIQSVADARVAFMKISNHSIGFIGHAWQTPKARILAEYDAFWLARQRILVRYQQFTRALDSFYQTRAHVLTSREQRAVTVLRHLEVVQTVSLKLTLHDGSDVSDQARIIADFTTLLSSSLAIISALARSTTTVIIEPLVLGGLHIVATQCPDFQLRVQALDAMRSWPHSEGLVNSEVWAALATEALRADLLQRIAEDGENRTGVPYPRGTDRFLVEVLRSSHTAKDWAPVRAKDLDIGGLVSPSESESRVDGPGVAGQPERNKHRQGVSGSHVKLFMV</sequence>
<dbReference type="InterPro" id="IPR052360">
    <property type="entry name" value="Transcr_Regulatory_Proteins"/>
</dbReference>
<dbReference type="GO" id="GO:0003677">
    <property type="term" value="F:DNA binding"/>
    <property type="evidence" value="ECO:0007669"/>
    <property type="project" value="UniProtKB-KW"/>
</dbReference>
<evidence type="ECO:0000256" key="6">
    <source>
        <dbReference type="ARBA" id="ARBA00023242"/>
    </source>
</evidence>
<gene>
    <name evidence="9" type="ORF">ASPACDRAFT_47333</name>
</gene>
<keyword evidence="1" id="KW-0479">Metal-binding</keyword>
<keyword evidence="3" id="KW-0805">Transcription regulation</keyword>
<dbReference type="PANTHER" id="PTHR36206:SF16">
    <property type="entry name" value="TRANSCRIPTION FACTOR DOMAIN-CONTAINING PROTEIN-RELATED"/>
    <property type="match status" value="1"/>
</dbReference>
<proteinExistence type="predicted"/>
<keyword evidence="2" id="KW-0862">Zinc</keyword>
<accession>A0A1L9WIP7</accession>
<dbReference type="Pfam" id="PF00172">
    <property type="entry name" value="Zn_clus"/>
    <property type="match status" value="1"/>
</dbReference>
<keyword evidence="5" id="KW-0804">Transcription</keyword>
<keyword evidence="10" id="KW-1185">Reference proteome</keyword>
<evidence type="ECO:0000259" key="8">
    <source>
        <dbReference type="PROSITE" id="PS50048"/>
    </source>
</evidence>
<evidence type="ECO:0000313" key="10">
    <source>
        <dbReference type="Proteomes" id="UP000184546"/>
    </source>
</evidence>
<feature type="domain" description="Zn(2)-C6 fungal-type" evidence="8">
    <location>
        <begin position="21"/>
        <end position="51"/>
    </location>
</feature>
<name>A0A1L9WIP7_ASPA1</name>
<keyword evidence="4" id="KW-0238">DNA-binding</keyword>
<dbReference type="PROSITE" id="PS50048">
    <property type="entry name" value="ZN2_CY6_FUNGAL_2"/>
    <property type="match status" value="1"/>
</dbReference>
<evidence type="ECO:0000256" key="1">
    <source>
        <dbReference type="ARBA" id="ARBA00022723"/>
    </source>
</evidence>
<keyword evidence="6" id="KW-0539">Nucleus</keyword>
<dbReference type="Gene3D" id="4.10.240.10">
    <property type="entry name" value="Zn(2)-C6 fungal-type DNA-binding domain"/>
    <property type="match status" value="1"/>
</dbReference>
<dbReference type="GeneID" id="30975754"/>
<dbReference type="InterPro" id="IPR001138">
    <property type="entry name" value="Zn2Cys6_DnaBD"/>
</dbReference>
<evidence type="ECO:0000313" key="9">
    <source>
        <dbReference type="EMBL" id="OJJ95975.1"/>
    </source>
</evidence>
<dbReference type="InterPro" id="IPR036864">
    <property type="entry name" value="Zn2-C6_fun-type_DNA-bd_sf"/>
</dbReference>
<evidence type="ECO:0000256" key="4">
    <source>
        <dbReference type="ARBA" id="ARBA00023125"/>
    </source>
</evidence>
<feature type="region of interest" description="Disordered" evidence="7">
    <location>
        <begin position="501"/>
        <end position="531"/>
    </location>
</feature>
<evidence type="ECO:0000256" key="5">
    <source>
        <dbReference type="ARBA" id="ARBA00023163"/>
    </source>
</evidence>
<dbReference type="AlphaFoldDB" id="A0A1L9WIP7"/>
<dbReference type="OrthoDB" id="2593732at2759"/>
<organism evidence="9 10">
    <name type="scientific">Aspergillus aculeatus (strain ATCC 16872 / CBS 172.66 / WB 5094)</name>
    <dbReference type="NCBI Taxonomy" id="690307"/>
    <lineage>
        <taxon>Eukaryota</taxon>
        <taxon>Fungi</taxon>
        <taxon>Dikarya</taxon>
        <taxon>Ascomycota</taxon>
        <taxon>Pezizomycotina</taxon>
        <taxon>Eurotiomycetes</taxon>
        <taxon>Eurotiomycetidae</taxon>
        <taxon>Eurotiales</taxon>
        <taxon>Aspergillaceae</taxon>
        <taxon>Aspergillus</taxon>
        <taxon>Aspergillus subgen. Circumdati</taxon>
    </lineage>
</organism>
<evidence type="ECO:0000256" key="2">
    <source>
        <dbReference type="ARBA" id="ARBA00022833"/>
    </source>
</evidence>
<dbReference type="Proteomes" id="UP000184546">
    <property type="component" value="Unassembled WGS sequence"/>
</dbReference>
<dbReference type="GO" id="GO:0000981">
    <property type="term" value="F:DNA-binding transcription factor activity, RNA polymerase II-specific"/>
    <property type="evidence" value="ECO:0007669"/>
    <property type="project" value="InterPro"/>
</dbReference>
<dbReference type="VEuPathDB" id="FungiDB:ASPACDRAFT_47333"/>
<dbReference type="SUPFAM" id="SSF57701">
    <property type="entry name" value="Zn2/Cys6 DNA-binding domain"/>
    <property type="match status" value="1"/>
</dbReference>
<dbReference type="CDD" id="cd00067">
    <property type="entry name" value="GAL4"/>
    <property type="match status" value="1"/>
</dbReference>
<dbReference type="STRING" id="690307.A0A1L9WIP7"/>
<dbReference type="SMART" id="SM00066">
    <property type="entry name" value="GAL4"/>
    <property type="match status" value="1"/>
</dbReference>
<dbReference type="GO" id="GO:0009893">
    <property type="term" value="P:positive regulation of metabolic process"/>
    <property type="evidence" value="ECO:0007669"/>
    <property type="project" value="UniProtKB-ARBA"/>
</dbReference>
<dbReference type="RefSeq" id="XP_020052315.1">
    <property type="nucleotide sequence ID" value="XM_020201940.1"/>
</dbReference>
<evidence type="ECO:0000256" key="3">
    <source>
        <dbReference type="ARBA" id="ARBA00023015"/>
    </source>
</evidence>
<dbReference type="EMBL" id="KV878987">
    <property type="protein sequence ID" value="OJJ95975.1"/>
    <property type="molecule type" value="Genomic_DNA"/>
</dbReference>
<evidence type="ECO:0000256" key="7">
    <source>
        <dbReference type="SAM" id="MobiDB-lite"/>
    </source>
</evidence>
<dbReference type="OMA" id="IANRLCW"/>
<dbReference type="GO" id="GO:0008270">
    <property type="term" value="F:zinc ion binding"/>
    <property type="evidence" value="ECO:0007669"/>
    <property type="project" value="InterPro"/>
</dbReference>
<dbReference type="PROSITE" id="PS00463">
    <property type="entry name" value="ZN2_CY6_FUNGAL_1"/>
    <property type="match status" value="1"/>
</dbReference>
<dbReference type="PANTHER" id="PTHR36206">
    <property type="entry name" value="ASPERCRYPTIN BIOSYNTHESIS CLUSTER-SPECIFIC TRANSCRIPTION REGULATOR ATNN-RELATED"/>
    <property type="match status" value="1"/>
</dbReference>